<dbReference type="SMART" id="SM00271">
    <property type="entry name" value="DnaJ"/>
    <property type="match status" value="1"/>
</dbReference>
<protein>
    <submittedName>
        <fullName evidence="3">J domain-containing protein</fullName>
    </submittedName>
</protein>
<dbReference type="PRINTS" id="PR00625">
    <property type="entry name" value="JDOMAIN"/>
</dbReference>
<evidence type="ECO:0000259" key="2">
    <source>
        <dbReference type="PROSITE" id="PS50076"/>
    </source>
</evidence>
<dbReference type="InterPro" id="IPR001623">
    <property type="entry name" value="DnaJ_domain"/>
</dbReference>
<feature type="domain" description="J" evidence="2">
    <location>
        <begin position="6"/>
        <end position="67"/>
    </location>
</feature>
<sequence>MRRTPEHYRILGLTPNADADDIKNAWRKTAQNTHPDRGGDPDTFHRAAKAHRILSDPHSRAEYDAAHLPPRKRRTYRPRHRDTNTYNLTPSTTTDIATIPWHHHTTHPHPHPTPNPLLWTTTLALTATTFLTSIAALLTIAAPTGLLTAAATLPLALAASTLTITTTLSSATRHNPHRPPRTRPHHLLIPLTTTTTILTLTDHTHPATWTLATATATATLLPHTARRTHYASTMWKQTKDAARNYNTFAPPGPRPTLPTHTEQLFKEILTHLPATKLFLNLPAADHTTPYALLTGTHLALITTTDHTTPHHTAHTITTAATTLQAAYPTLTITTHLLHHQNPAPTTPPTLHTHHLHNNPATKLGNLLTPHQHHLDTRILYLLRHRLTTTHTNAAQPI</sequence>
<evidence type="ECO:0000313" key="4">
    <source>
        <dbReference type="Proteomes" id="UP001595823"/>
    </source>
</evidence>
<evidence type="ECO:0000256" key="1">
    <source>
        <dbReference type="SAM" id="MobiDB-lite"/>
    </source>
</evidence>
<dbReference type="PANTHER" id="PTHR43908:SF3">
    <property type="entry name" value="AT29763P-RELATED"/>
    <property type="match status" value="1"/>
</dbReference>
<dbReference type="CDD" id="cd06257">
    <property type="entry name" value="DnaJ"/>
    <property type="match status" value="1"/>
</dbReference>
<reference evidence="4" key="1">
    <citation type="journal article" date="2019" name="Int. J. Syst. Evol. Microbiol.">
        <title>The Global Catalogue of Microorganisms (GCM) 10K type strain sequencing project: providing services to taxonomists for standard genome sequencing and annotation.</title>
        <authorList>
            <consortium name="The Broad Institute Genomics Platform"/>
            <consortium name="The Broad Institute Genome Sequencing Center for Infectious Disease"/>
            <person name="Wu L."/>
            <person name="Ma J."/>
        </authorList>
    </citation>
    <scope>NUCLEOTIDE SEQUENCE [LARGE SCALE GENOMIC DNA]</scope>
    <source>
        <strain evidence="4">IBRC-M 10908</strain>
    </source>
</reference>
<evidence type="ECO:0000313" key="3">
    <source>
        <dbReference type="EMBL" id="MFC4334300.1"/>
    </source>
</evidence>
<dbReference type="EMBL" id="JBHSDK010000003">
    <property type="protein sequence ID" value="MFC4334300.1"/>
    <property type="molecule type" value="Genomic_DNA"/>
</dbReference>
<dbReference type="SUPFAM" id="SSF46565">
    <property type="entry name" value="Chaperone J-domain"/>
    <property type="match status" value="1"/>
</dbReference>
<accession>A0ABV8TUN1</accession>
<dbReference type="Proteomes" id="UP001595823">
    <property type="component" value="Unassembled WGS sequence"/>
</dbReference>
<keyword evidence="4" id="KW-1185">Reference proteome</keyword>
<dbReference type="InterPro" id="IPR051100">
    <property type="entry name" value="DnaJ_subfamily_B/C"/>
</dbReference>
<dbReference type="Gene3D" id="1.10.287.110">
    <property type="entry name" value="DnaJ domain"/>
    <property type="match status" value="1"/>
</dbReference>
<name>A0ABV8TUN1_9ACTN</name>
<dbReference type="PROSITE" id="PS50076">
    <property type="entry name" value="DNAJ_2"/>
    <property type="match status" value="1"/>
</dbReference>
<organism evidence="3 4">
    <name type="scientific">Salininema proteolyticum</name>
    <dbReference type="NCBI Taxonomy" id="1607685"/>
    <lineage>
        <taxon>Bacteria</taxon>
        <taxon>Bacillati</taxon>
        <taxon>Actinomycetota</taxon>
        <taxon>Actinomycetes</taxon>
        <taxon>Glycomycetales</taxon>
        <taxon>Glycomycetaceae</taxon>
        <taxon>Salininema</taxon>
    </lineage>
</organism>
<dbReference type="PANTHER" id="PTHR43908">
    <property type="entry name" value="AT29763P-RELATED"/>
    <property type="match status" value="1"/>
</dbReference>
<proteinExistence type="predicted"/>
<feature type="region of interest" description="Disordered" evidence="1">
    <location>
        <begin position="342"/>
        <end position="366"/>
    </location>
</feature>
<dbReference type="InterPro" id="IPR036869">
    <property type="entry name" value="J_dom_sf"/>
</dbReference>
<dbReference type="Pfam" id="PF00226">
    <property type="entry name" value="DnaJ"/>
    <property type="match status" value="1"/>
</dbReference>
<comment type="caution">
    <text evidence="3">The sequence shown here is derived from an EMBL/GenBank/DDBJ whole genome shotgun (WGS) entry which is preliminary data.</text>
</comment>
<gene>
    <name evidence="3" type="ORF">ACFPET_03710</name>
</gene>
<dbReference type="RefSeq" id="WP_380618032.1">
    <property type="nucleotide sequence ID" value="NZ_JBHSDK010000003.1"/>
</dbReference>